<proteinExistence type="predicted"/>
<evidence type="ECO:0000313" key="1">
    <source>
        <dbReference type="EMBL" id="TCL60822.1"/>
    </source>
</evidence>
<dbReference type="OrthoDB" id="1846473at2"/>
<gene>
    <name evidence="1" type="ORF">EDD77_103147</name>
</gene>
<sequence>MIYDVLDGERVTYQKGEETIVAKAEAYGNPSTFSISAEEQEMGTELKVTLLQPCEGLSKQGKE</sequence>
<dbReference type="EMBL" id="SLUM01000003">
    <property type="protein sequence ID" value="TCL60822.1"/>
    <property type="molecule type" value="Genomic_DNA"/>
</dbReference>
<dbReference type="RefSeq" id="WP_132587297.1">
    <property type="nucleotide sequence ID" value="NZ_CABKVM010000011.1"/>
</dbReference>
<dbReference type="STRING" id="1650663.GCA_001486665_00213"/>
<protein>
    <submittedName>
        <fullName evidence="1">Uncharacterized protein</fullName>
    </submittedName>
</protein>
<dbReference type="Proteomes" id="UP000295184">
    <property type="component" value="Unassembled WGS sequence"/>
</dbReference>
<organism evidence="1 2">
    <name type="scientific">Allofournierella massiliensis</name>
    <dbReference type="NCBI Taxonomy" id="1650663"/>
    <lineage>
        <taxon>Bacteria</taxon>
        <taxon>Bacillati</taxon>
        <taxon>Bacillota</taxon>
        <taxon>Clostridia</taxon>
        <taxon>Eubacteriales</taxon>
        <taxon>Oscillospiraceae</taxon>
        <taxon>Allofournierella</taxon>
    </lineage>
</organism>
<evidence type="ECO:0000313" key="2">
    <source>
        <dbReference type="Proteomes" id="UP000295184"/>
    </source>
</evidence>
<comment type="caution">
    <text evidence="1">The sequence shown here is derived from an EMBL/GenBank/DDBJ whole genome shotgun (WGS) entry which is preliminary data.</text>
</comment>
<dbReference type="AlphaFoldDB" id="A0A4R1R676"/>
<reference evidence="1 2" key="1">
    <citation type="submission" date="2019-03" db="EMBL/GenBank/DDBJ databases">
        <title>Genomic Encyclopedia of Type Strains, Phase IV (KMG-IV): sequencing the most valuable type-strain genomes for metagenomic binning, comparative biology and taxonomic classification.</title>
        <authorList>
            <person name="Goeker M."/>
        </authorList>
    </citation>
    <scope>NUCLEOTIDE SEQUENCE [LARGE SCALE GENOMIC DNA]</scope>
    <source>
        <strain evidence="1 2">DSM 100451</strain>
    </source>
</reference>
<accession>A0A4R1R676</accession>
<name>A0A4R1R676_9FIRM</name>